<gene>
    <name evidence="3" type="ORF">Poli38472_002414</name>
</gene>
<feature type="compositionally biased region" description="Basic residues" evidence="1">
    <location>
        <begin position="256"/>
        <end position="267"/>
    </location>
</feature>
<feature type="compositionally biased region" description="Low complexity" evidence="1">
    <location>
        <begin position="303"/>
        <end position="314"/>
    </location>
</feature>
<dbReference type="EMBL" id="SPLM01000072">
    <property type="protein sequence ID" value="TMW63473.1"/>
    <property type="molecule type" value="Genomic_DNA"/>
</dbReference>
<keyword evidence="4" id="KW-1185">Reference proteome</keyword>
<evidence type="ECO:0000313" key="3">
    <source>
        <dbReference type="EMBL" id="TMW63473.1"/>
    </source>
</evidence>
<dbReference type="Proteomes" id="UP000794436">
    <property type="component" value="Unassembled WGS sequence"/>
</dbReference>
<reference evidence="3" key="1">
    <citation type="submission" date="2019-03" db="EMBL/GenBank/DDBJ databases">
        <title>Long read genome sequence of the mycoparasitic Pythium oligandrum ATCC 38472 isolated from sugarbeet rhizosphere.</title>
        <authorList>
            <person name="Gaulin E."/>
        </authorList>
    </citation>
    <scope>NUCLEOTIDE SEQUENCE</scope>
    <source>
        <strain evidence="3">ATCC 38472_TT</strain>
    </source>
</reference>
<dbReference type="InterPro" id="IPR031722">
    <property type="entry name" value="Coilin_N"/>
</dbReference>
<feature type="compositionally biased region" description="Low complexity" evidence="1">
    <location>
        <begin position="202"/>
        <end position="223"/>
    </location>
</feature>
<evidence type="ECO:0000313" key="4">
    <source>
        <dbReference type="Proteomes" id="UP000794436"/>
    </source>
</evidence>
<dbReference type="InterPro" id="IPR024822">
    <property type="entry name" value="Coilin"/>
</dbReference>
<evidence type="ECO:0000256" key="1">
    <source>
        <dbReference type="SAM" id="MobiDB-lite"/>
    </source>
</evidence>
<feature type="compositionally biased region" description="Basic and acidic residues" evidence="1">
    <location>
        <begin position="143"/>
        <end position="156"/>
    </location>
</feature>
<dbReference type="GO" id="GO:0030619">
    <property type="term" value="F:U1 snRNA binding"/>
    <property type="evidence" value="ECO:0007669"/>
    <property type="project" value="TreeGrafter"/>
</dbReference>
<dbReference type="GO" id="GO:0030620">
    <property type="term" value="F:U2 snRNA binding"/>
    <property type="evidence" value="ECO:0007669"/>
    <property type="project" value="TreeGrafter"/>
</dbReference>
<accession>A0A8K1CJA5</accession>
<feature type="region of interest" description="Disordered" evidence="1">
    <location>
        <begin position="126"/>
        <end position="388"/>
    </location>
</feature>
<comment type="caution">
    <text evidence="3">The sequence shown here is derived from an EMBL/GenBank/DDBJ whole genome shotgun (WGS) entry which is preliminary data.</text>
</comment>
<dbReference type="PANTHER" id="PTHR15197">
    <property type="entry name" value="COILIN P80"/>
    <property type="match status" value="1"/>
</dbReference>
<feature type="compositionally biased region" description="Basic and acidic residues" evidence="1">
    <location>
        <begin position="370"/>
        <end position="388"/>
    </location>
</feature>
<dbReference type="GO" id="GO:0015030">
    <property type="term" value="C:Cajal body"/>
    <property type="evidence" value="ECO:0007669"/>
    <property type="project" value="TreeGrafter"/>
</dbReference>
<proteinExistence type="predicted"/>
<protein>
    <recommendedName>
        <fullName evidence="2">Coilin N-terminal domain-containing protein</fullName>
    </recommendedName>
</protein>
<sequence>MAMGWQMTPSLANGGGYGGALDPAAALMGVHPQIRVRLVFVEEVAAFVMRKRGFGSCWFLLPRNLRLVGDLMHEILDEFELGECCPDGLVLLLDGFHVLPNQEIGVLRDHDVIAVQCAPVESGVTRANDKKNTSKTSKKKRKLADTEKKSVEEGEKKPKKTKKSSDRLENASPVVKMKVKAKNAQPEQPIHAPLPKPVADTSSSDSESSSSSSSSSSSDSEGSGSEEDVSPSVKTPTRKAPAKDAKEISKDDTNARTRRRRRPRRRPKVDPTGKTPAVAPSATPALKAAPVPAEKHVEATQAPLRPLRIRGLPPSSAKPDTRNHFRFDVNSTIPDKSIVQIERAVPPQLRKYGPPAANSRRETQNGNHHSSNERHNGNSDEPVKPKAKSVDMWKRPYEIIASIADSNDPAAAKMPDMSELLAAYPAKPLDTKSLPTSAGLQADDVVAYKTVTLCMETWQPIVSEWQCGRVTSVDESEQVVAFDLYMLKRNGPSLRWQPVHQESTSVSLGELSEVRYLQGPTHQAVANE</sequence>
<dbReference type="OrthoDB" id="74813at2759"/>
<name>A0A8K1CJA5_PYTOL</name>
<feature type="compositionally biased region" description="Basic and acidic residues" evidence="1">
    <location>
        <begin position="241"/>
        <end position="255"/>
    </location>
</feature>
<dbReference type="AlphaFoldDB" id="A0A8K1CJA5"/>
<dbReference type="GO" id="GO:0000387">
    <property type="term" value="P:spliceosomal snRNP assembly"/>
    <property type="evidence" value="ECO:0007669"/>
    <property type="project" value="TreeGrafter"/>
</dbReference>
<evidence type="ECO:0000259" key="2">
    <source>
        <dbReference type="Pfam" id="PF15862"/>
    </source>
</evidence>
<dbReference type="PANTHER" id="PTHR15197:SF0">
    <property type="entry name" value="COILIN"/>
    <property type="match status" value="1"/>
</dbReference>
<feature type="domain" description="Coilin N-terminal" evidence="2">
    <location>
        <begin position="34"/>
        <end position="164"/>
    </location>
</feature>
<dbReference type="Pfam" id="PF15862">
    <property type="entry name" value="Coilin_N"/>
    <property type="match status" value="1"/>
</dbReference>
<organism evidence="3 4">
    <name type="scientific">Pythium oligandrum</name>
    <name type="common">Mycoparasitic fungus</name>
    <dbReference type="NCBI Taxonomy" id="41045"/>
    <lineage>
        <taxon>Eukaryota</taxon>
        <taxon>Sar</taxon>
        <taxon>Stramenopiles</taxon>
        <taxon>Oomycota</taxon>
        <taxon>Peronosporomycetes</taxon>
        <taxon>Pythiales</taxon>
        <taxon>Pythiaceae</taxon>
        <taxon>Pythium</taxon>
    </lineage>
</organism>